<evidence type="ECO:0000313" key="2">
    <source>
        <dbReference type="Proteomes" id="UP000297986"/>
    </source>
</evidence>
<dbReference type="GO" id="GO:0016740">
    <property type="term" value="F:transferase activity"/>
    <property type="evidence" value="ECO:0007669"/>
    <property type="project" value="UniProtKB-KW"/>
</dbReference>
<keyword evidence="1" id="KW-0808">Transferase</keyword>
<gene>
    <name evidence="1" type="ORF">E5S68_05115</name>
</gene>
<proteinExistence type="predicted"/>
<sequence length="49" mass="5746">MMVFSFLFVAITLPRISVLVNVFLKIVEKDSTNRLPVRRKRTKRSLDPL</sequence>
<dbReference type="EMBL" id="SRRP01000001">
    <property type="protein sequence ID" value="TGN92881.1"/>
    <property type="molecule type" value="Genomic_DNA"/>
</dbReference>
<name>A0A4Z1DWB2_9STRE</name>
<reference evidence="1 2" key="1">
    <citation type="submission" date="2019-04" db="EMBL/GenBank/DDBJ databases">
        <title>Genome sequencing of Streptococcus rubneri DSM 26920(T).</title>
        <authorList>
            <person name="Kook J.-K."/>
            <person name="Park S.-N."/>
            <person name="Lim Y.K."/>
        </authorList>
    </citation>
    <scope>NUCLEOTIDE SEQUENCE [LARGE SCALE GENOMIC DNA]</scope>
    <source>
        <strain evidence="1 2">DSM 26920</strain>
    </source>
</reference>
<accession>A0A4Z1DWB2</accession>
<keyword evidence="2" id="KW-1185">Reference proteome</keyword>
<organism evidence="1 2">
    <name type="scientific">Streptococcus rubneri</name>
    <dbReference type="NCBI Taxonomy" id="1234680"/>
    <lineage>
        <taxon>Bacteria</taxon>
        <taxon>Bacillati</taxon>
        <taxon>Bacillota</taxon>
        <taxon>Bacilli</taxon>
        <taxon>Lactobacillales</taxon>
        <taxon>Streptococcaceae</taxon>
        <taxon>Streptococcus</taxon>
    </lineage>
</organism>
<dbReference type="AlphaFoldDB" id="A0A4Z1DWB2"/>
<evidence type="ECO:0000313" key="1">
    <source>
        <dbReference type="EMBL" id="TGN92881.1"/>
    </source>
</evidence>
<comment type="caution">
    <text evidence="1">The sequence shown here is derived from an EMBL/GenBank/DDBJ whole genome shotgun (WGS) entry which is preliminary data.</text>
</comment>
<protein>
    <submittedName>
        <fullName evidence="1">Sugar transferase</fullName>
    </submittedName>
</protein>
<dbReference type="Proteomes" id="UP000297986">
    <property type="component" value="Unassembled WGS sequence"/>
</dbReference>